<comment type="caution">
    <text evidence="1">The sequence shown here is derived from an EMBL/GenBank/DDBJ whole genome shotgun (WGS) entry which is preliminary data.</text>
</comment>
<name>A0A0V1G443_TRIPS</name>
<evidence type="ECO:0000313" key="2">
    <source>
        <dbReference type="Proteomes" id="UP000054995"/>
    </source>
</evidence>
<accession>A0A0V1G443</accession>
<reference evidence="1 2" key="1">
    <citation type="submission" date="2015-01" db="EMBL/GenBank/DDBJ databases">
        <title>Evolution of Trichinella species and genotypes.</title>
        <authorList>
            <person name="Korhonen P.K."/>
            <person name="Edoardo P."/>
            <person name="Giuseppe L.R."/>
            <person name="Gasser R.B."/>
        </authorList>
    </citation>
    <scope>NUCLEOTIDE SEQUENCE [LARGE SCALE GENOMIC DNA]</scope>
    <source>
        <strain evidence="1">ISS470</strain>
    </source>
</reference>
<protein>
    <submittedName>
        <fullName evidence="1">Uncharacterized protein</fullName>
    </submittedName>
</protein>
<keyword evidence="2" id="KW-1185">Reference proteome</keyword>
<evidence type="ECO:0000313" key="1">
    <source>
        <dbReference type="EMBL" id="KRY93056.1"/>
    </source>
</evidence>
<dbReference type="Proteomes" id="UP000054995">
    <property type="component" value="Unassembled WGS sequence"/>
</dbReference>
<organism evidence="1 2">
    <name type="scientific">Trichinella pseudospiralis</name>
    <name type="common">Parasitic roundworm</name>
    <dbReference type="NCBI Taxonomy" id="6337"/>
    <lineage>
        <taxon>Eukaryota</taxon>
        <taxon>Metazoa</taxon>
        <taxon>Ecdysozoa</taxon>
        <taxon>Nematoda</taxon>
        <taxon>Enoplea</taxon>
        <taxon>Dorylaimia</taxon>
        <taxon>Trichinellida</taxon>
        <taxon>Trichinellidae</taxon>
        <taxon>Trichinella</taxon>
    </lineage>
</organism>
<gene>
    <name evidence="1" type="ORF">T4D_14335</name>
</gene>
<proteinExistence type="predicted"/>
<dbReference type="EMBL" id="JYDT01000004">
    <property type="protein sequence ID" value="KRY93056.1"/>
    <property type="molecule type" value="Genomic_DNA"/>
</dbReference>
<sequence>MSRVDPGEKSSRRTASVINKRAQAAWCEGDTLLTNKKSSTASSQSVGSISRDNKQFRLLSAPVPGQAPNVAQAGSFNSSTTLLVVAK</sequence>